<reference evidence="2 3" key="1">
    <citation type="submission" date="2019-05" db="EMBL/GenBank/DDBJ databases">
        <title>Another draft genome of Portunus trituberculatus and its Hox gene families provides insights of decapod evolution.</title>
        <authorList>
            <person name="Jeong J.-H."/>
            <person name="Song I."/>
            <person name="Kim S."/>
            <person name="Choi T."/>
            <person name="Kim D."/>
            <person name="Ryu S."/>
            <person name="Kim W."/>
        </authorList>
    </citation>
    <scope>NUCLEOTIDE SEQUENCE [LARGE SCALE GENOMIC DNA]</scope>
    <source>
        <tissue evidence="2">Muscle</tissue>
    </source>
</reference>
<feature type="compositionally biased region" description="Basic and acidic residues" evidence="1">
    <location>
        <begin position="81"/>
        <end position="96"/>
    </location>
</feature>
<evidence type="ECO:0000313" key="3">
    <source>
        <dbReference type="Proteomes" id="UP000324222"/>
    </source>
</evidence>
<proteinExistence type="predicted"/>
<name>A0A5B7EXV6_PORTR</name>
<evidence type="ECO:0000313" key="2">
    <source>
        <dbReference type="EMBL" id="MPC39052.1"/>
    </source>
</evidence>
<feature type="region of interest" description="Disordered" evidence="1">
    <location>
        <begin position="64"/>
        <end position="155"/>
    </location>
</feature>
<evidence type="ECO:0000256" key="1">
    <source>
        <dbReference type="SAM" id="MobiDB-lite"/>
    </source>
</evidence>
<dbReference type="EMBL" id="VSRR010004245">
    <property type="protein sequence ID" value="MPC39052.1"/>
    <property type="molecule type" value="Genomic_DNA"/>
</dbReference>
<dbReference type="Proteomes" id="UP000324222">
    <property type="component" value="Unassembled WGS sequence"/>
</dbReference>
<gene>
    <name evidence="2" type="ORF">E2C01_032571</name>
</gene>
<keyword evidence="3" id="KW-1185">Reference proteome</keyword>
<accession>A0A5B7EXV6</accession>
<protein>
    <submittedName>
        <fullName evidence="2">Uncharacterized protein</fullName>
    </submittedName>
</protein>
<feature type="compositionally biased region" description="Pro residues" evidence="1">
    <location>
        <begin position="121"/>
        <end position="148"/>
    </location>
</feature>
<sequence>MLINAPELRPIAPVGTLEQCMGSAVQLLPITGAGNFIYSGTHIRAHITPEAHLGCNHLEPGYHGDIRPPLSPDIATRASQAKREGRKEGKASEGGDKYSSGLGPSHLHGTREQCPSCCLIPPLPPPPPPSPPPPPPSPLPPPLPPPRAQPHTINGFLLRRRIEGWSLSGCCAGGGGSGNGGSSGRR</sequence>
<dbReference type="AlphaFoldDB" id="A0A5B7EXV6"/>
<organism evidence="2 3">
    <name type="scientific">Portunus trituberculatus</name>
    <name type="common">Swimming crab</name>
    <name type="synonym">Neptunus trituberculatus</name>
    <dbReference type="NCBI Taxonomy" id="210409"/>
    <lineage>
        <taxon>Eukaryota</taxon>
        <taxon>Metazoa</taxon>
        <taxon>Ecdysozoa</taxon>
        <taxon>Arthropoda</taxon>
        <taxon>Crustacea</taxon>
        <taxon>Multicrustacea</taxon>
        <taxon>Malacostraca</taxon>
        <taxon>Eumalacostraca</taxon>
        <taxon>Eucarida</taxon>
        <taxon>Decapoda</taxon>
        <taxon>Pleocyemata</taxon>
        <taxon>Brachyura</taxon>
        <taxon>Eubrachyura</taxon>
        <taxon>Portunoidea</taxon>
        <taxon>Portunidae</taxon>
        <taxon>Portuninae</taxon>
        <taxon>Portunus</taxon>
    </lineage>
</organism>
<comment type="caution">
    <text evidence="2">The sequence shown here is derived from an EMBL/GenBank/DDBJ whole genome shotgun (WGS) entry which is preliminary data.</text>
</comment>